<reference evidence="1 2" key="2">
    <citation type="submission" date="2018-10" db="EMBL/GenBank/DDBJ databases">
        <authorList>
            <consortium name="Pathogen Informatics"/>
        </authorList>
    </citation>
    <scope>NUCLEOTIDE SEQUENCE [LARGE SCALE GENOMIC DNA]</scope>
</reference>
<keyword evidence="2" id="KW-1185">Reference proteome</keyword>
<evidence type="ECO:0000313" key="3">
    <source>
        <dbReference type="WBParaSite" id="EVEC_0000365801-mRNA-1"/>
    </source>
</evidence>
<dbReference type="WBParaSite" id="EVEC_0000365801-mRNA-1">
    <property type="protein sequence ID" value="EVEC_0000365801-mRNA-1"/>
    <property type="gene ID" value="EVEC_0000365801"/>
</dbReference>
<accession>A0A0N4V141</accession>
<protein>
    <submittedName>
        <fullName evidence="3">Nucleoside-diphosphate kinase</fullName>
    </submittedName>
</protein>
<reference evidence="3" key="1">
    <citation type="submission" date="2017-02" db="UniProtKB">
        <authorList>
            <consortium name="WormBaseParasite"/>
        </authorList>
    </citation>
    <scope>IDENTIFICATION</scope>
</reference>
<name>A0A0N4V141_ENTVE</name>
<dbReference type="EMBL" id="UXUI01007578">
    <property type="protein sequence ID" value="VDD88223.1"/>
    <property type="molecule type" value="Genomic_DNA"/>
</dbReference>
<evidence type="ECO:0000313" key="2">
    <source>
        <dbReference type="Proteomes" id="UP000274131"/>
    </source>
</evidence>
<sequence>MALEEPRHAPTNLAVQGIVEEVLARITLENGALLFIQAPANELVPKTNGIHRWEGCRLEEIFVKYIQDDMPEADNAFIKEYVGRRIDHDGNEYHEAEAIRQAIKGKQPRMIDPAAHIFFDELFTCF</sequence>
<dbReference type="Proteomes" id="UP000274131">
    <property type="component" value="Unassembled WGS sequence"/>
</dbReference>
<dbReference type="AlphaFoldDB" id="A0A0N4V141"/>
<evidence type="ECO:0000313" key="1">
    <source>
        <dbReference type="EMBL" id="VDD88223.1"/>
    </source>
</evidence>
<gene>
    <name evidence="1" type="ORF">EVEC_LOCUS3366</name>
</gene>
<organism evidence="3">
    <name type="scientific">Enterobius vermicularis</name>
    <name type="common">Human pinworm</name>
    <dbReference type="NCBI Taxonomy" id="51028"/>
    <lineage>
        <taxon>Eukaryota</taxon>
        <taxon>Metazoa</taxon>
        <taxon>Ecdysozoa</taxon>
        <taxon>Nematoda</taxon>
        <taxon>Chromadorea</taxon>
        <taxon>Rhabditida</taxon>
        <taxon>Spirurina</taxon>
        <taxon>Oxyuridomorpha</taxon>
        <taxon>Oxyuroidea</taxon>
        <taxon>Oxyuridae</taxon>
        <taxon>Enterobius</taxon>
    </lineage>
</organism>
<proteinExistence type="predicted"/>